<dbReference type="InterPro" id="IPR009057">
    <property type="entry name" value="Homeodomain-like_sf"/>
</dbReference>
<dbReference type="SUPFAM" id="SSF46689">
    <property type="entry name" value="Homeodomain-like"/>
    <property type="match status" value="1"/>
</dbReference>
<dbReference type="EMBL" id="CACVAW010000013">
    <property type="protein sequence ID" value="CAA6804544.1"/>
    <property type="molecule type" value="Genomic_DNA"/>
</dbReference>
<accession>A0A6S6SHS8</accession>
<dbReference type="AlphaFoldDB" id="A0A6S6SHS8"/>
<feature type="domain" description="Transposase IS30-like HTH" evidence="1">
    <location>
        <begin position="2"/>
        <end position="45"/>
    </location>
</feature>
<dbReference type="Pfam" id="PF13936">
    <property type="entry name" value="HTH_38"/>
    <property type="match status" value="1"/>
</dbReference>
<reference evidence="2" key="1">
    <citation type="submission" date="2020-01" db="EMBL/GenBank/DDBJ databases">
        <authorList>
            <person name="Meier V. D."/>
            <person name="Meier V D."/>
        </authorList>
    </citation>
    <scope>NUCLEOTIDE SEQUENCE</scope>
    <source>
        <strain evidence="2">HLG_WM_MAG_12</strain>
    </source>
</reference>
<protein>
    <recommendedName>
        <fullName evidence="1">Transposase IS30-like HTH domain-containing protein</fullName>
    </recommendedName>
</protein>
<evidence type="ECO:0000259" key="1">
    <source>
        <dbReference type="Pfam" id="PF13936"/>
    </source>
</evidence>
<sequence>MRNKQLTLDERYHIEALNKQGYKQIEIAKEIRVHPSTISRELKRNKF</sequence>
<feature type="non-terminal residue" evidence="2">
    <location>
        <position position="47"/>
    </location>
</feature>
<proteinExistence type="predicted"/>
<name>A0A6S6SHS8_9BACT</name>
<organism evidence="2">
    <name type="scientific">uncultured Campylobacterales bacterium</name>
    <dbReference type="NCBI Taxonomy" id="352960"/>
    <lineage>
        <taxon>Bacteria</taxon>
        <taxon>Pseudomonadati</taxon>
        <taxon>Campylobacterota</taxon>
        <taxon>Epsilonproteobacteria</taxon>
        <taxon>Campylobacterales</taxon>
        <taxon>environmental samples</taxon>
    </lineage>
</organism>
<evidence type="ECO:0000313" key="2">
    <source>
        <dbReference type="EMBL" id="CAA6804544.1"/>
    </source>
</evidence>
<dbReference type="Gene3D" id="1.10.10.60">
    <property type="entry name" value="Homeodomain-like"/>
    <property type="match status" value="1"/>
</dbReference>
<gene>
    <name evidence="2" type="ORF">HELGO_WM32476</name>
</gene>
<dbReference type="InterPro" id="IPR025246">
    <property type="entry name" value="IS30-like_HTH"/>
</dbReference>